<dbReference type="GO" id="GO:0005524">
    <property type="term" value="F:ATP binding"/>
    <property type="evidence" value="ECO:0007669"/>
    <property type="project" value="UniProtKB-KW"/>
</dbReference>
<dbReference type="EC" id="6.2.1.3" evidence="12"/>
<dbReference type="Proteomes" id="UP000640333">
    <property type="component" value="Unassembled WGS sequence"/>
</dbReference>
<dbReference type="GO" id="GO:0016020">
    <property type="term" value="C:membrane"/>
    <property type="evidence" value="ECO:0007669"/>
    <property type="project" value="UniProtKB-SubCell"/>
</dbReference>
<comment type="subcellular location">
    <subcellularLocation>
        <location evidence="2">Membrane</location>
        <topology evidence="2">Peripheral membrane protein</topology>
    </subcellularLocation>
</comment>
<keyword evidence="8" id="KW-0067">ATP-binding</keyword>
<evidence type="ECO:0000259" key="16">
    <source>
        <dbReference type="Pfam" id="PF13193"/>
    </source>
</evidence>
<keyword evidence="10" id="KW-0443">Lipid metabolism</keyword>
<dbReference type="PANTHER" id="PTHR43767">
    <property type="entry name" value="LONG-CHAIN-FATTY-ACID--COA LIGASE"/>
    <property type="match status" value="1"/>
</dbReference>
<dbReference type="FunFam" id="3.40.50.12780:FF:000003">
    <property type="entry name" value="Long-chain-fatty-acid--CoA ligase FadD"/>
    <property type="match status" value="1"/>
</dbReference>
<comment type="cofactor">
    <cofactor evidence="1">
        <name>Mg(2+)</name>
        <dbReference type="ChEBI" id="CHEBI:18420"/>
    </cofactor>
</comment>
<keyword evidence="11" id="KW-0472">Membrane</keyword>
<organism evidence="17 18">
    <name type="scientific">Pontibacterium sinense</name>
    <dbReference type="NCBI Taxonomy" id="2781979"/>
    <lineage>
        <taxon>Bacteria</taxon>
        <taxon>Pseudomonadati</taxon>
        <taxon>Pseudomonadota</taxon>
        <taxon>Gammaproteobacteria</taxon>
        <taxon>Oceanospirillales</taxon>
        <taxon>Oceanospirillaceae</taxon>
        <taxon>Pontibacterium</taxon>
    </lineage>
</organism>
<dbReference type="FunFam" id="3.30.300.30:FF:000006">
    <property type="entry name" value="Long-chain-fatty-acid--CoA ligase FadD"/>
    <property type="match status" value="1"/>
</dbReference>
<gene>
    <name evidence="17" type="ORF">IOQ59_05670</name>
</gene>
<evidence type="ECO:0000259" key="15">
    <source>
        <dbReference type="Pfam" id="PF00501"/>
    </source>
</evidence>
<dbReference type="InterPro" id="IPR045851">
    <property type="entry name" value="AMP-bd_C_sf"/>
</dbReference>
<dbReference type="InterPro" id="IPR025110">
    <property type="entry name" value="AMP-bd_C"/>
</dbReference>
<evidence type="ECO:0000256" key="2">
    <source>
        <dbReference type="ARBA" id="ARBA00004170"/>
    </source>
</evidence>
<dbReference type="Pfam" id="PF13193">
    <property type="entry name" value="AMP-binding_C"/>
    <property type="match status" value="1"/>
</dbReference>
<evidence type="ECO:0000256" key="12">
    <source>
        <dbReference type="ARBA" id="ARBA00026121"/>
    </source>
</evidence>
<keyword evidence="9" id="KW-0460">Magnesium</keyword>
<name>A0A8J7JYR3_9GAMM</name>
<keyword evidence="6" id="KW-0547">Nucleotide-binding</keyword>
<sequence length="559" mass="61632">MEGQIPAADSIPEDINPQGFQTIPDVLAYAVGHYADQPAFTSFGRTLSYTELDRLSAAFAVYLQQETDLQPGDRIAIQLPNLIQYPVVLYGAMRAGLVVVNTNPLYTASEMEHQFKDSGAKALIIHKSMAHKADKIIHNTDVKHLFVTQVGDLHGFVKRTLLNAAVKYLKKMEPKYHLPGAISLRTALLKYVGDVPVLVRRRPSDIAALQYTGGTTGVSKGAMLTHANLLSNMLQGQQRIKESGEGWQELVISPLPLYHIYAFTIAQAVLISGGHSVLIPNPRDIDGFVKELGQWKPSTFIGLNTLFVALCNKESFQALDFSSLKITISGGMALTHAAADVWKDTTQCTIIEGYGLTETSPAVCMNEPASVQIGSIGCPMIHTDVRIIQDGEEQPVDAPGELCVKGPQVMRGYWQRESETRECFTPDGYFMTGDIAVRQADGYFRIVDRAKDMIIVSGFNVYPNEVEDVVSSHPDVIECAAVGVEDAASGEAVKLFVVAKTPDLTREEIRDWCKERLTRYKVPKYVEFADDLPKSNVGKILRRMLKEPMPTLDDLDKVS</sequence>
<keyword evidence="7" id="KW-0276">Fatty acid metabolism</keyword>
<evidence type="ECO:0000256" key="14">
    <source>
        <dbReference type="ARBA" id="ARBA00042773"/>
    </source>
</evidence>
<evidence type="ECO:0000256" key="11">
    <source>
        <dbReference type="ARBA" id="ARBA00023136"/>
    </source>
</evidence>
<evidence type="ECO:0000256" key="4">
    <source>
        <dbReference type="ARBA" id="ARBA00006432"/>
    </source>
</evidence>
<dbReference type="GO" id="GO:0004467">
    <property type="term" value="F:long-chain fatty acid-CoA ligase activity"/>
    <property type="evidence" value="ECO:0007669"/>
    <property type="project" value="UniProtKB-EC"/>
</dbReference>
<comment type="similarity">
    <text evidence="4">Belongs to the ATP-dependent AMP-binding enzyme family.</text>
</comment>
<evidence type="ECO:0000256" key="8">
    <source>
        <dbReference type="ARBA" id="ARBA00022840"/>
    </source>
</evidence>
<comment type="pathway">
    <text evidence="3">Lipid metabolism; fatty acid beta-oxidation.</text>
</comment>
<dbReference type="Pfam" id="PF00501">
    <property type="entry name" value="AMP-binding"/>
    <property type="match status" value="1"/>
</dbReference>
<dbReference type="AlphaFoldDB" id="A0A8J7JYR3"/>
<feature type="domain" description="AMP-dependent synthetase/ligase" evidence="15">
    <location>
        <begin position="31"/>
        <end position="414"/>
    </location>
</feature>
<evidence type="ECO:0000256" key="3">
    <source>
        <dbReference type="ARBA" id="ARBA00005005"/>
    </source>
</evidence>
<keyword evidence="5" id="KW-0436">Ligase</keyword>
<proteinExistence type="inferred from homology"/>
<evidence type="ECO:0000256" key="10">
    <source>
        <dbReference type="ARBA" id="ARBA00023098"/>
    </source>
</evidence>
<evidence type="ECO:0000313" key="18">
    <source>
        <dbReference type="Proteomes" id="UP000640333"/>
    </source>
</evidence>
<dbReference type="InterPro" id="IPR020845">
    <property type="entry name" value="AMP-binding_CS"/>
</dbReference>
<evidence type="ECO:0000256" key="9">
    <source>
        <dbReference type="ARBA" id="ARBA00022842"/>
    </source>
</evidence>
<evidence type="ECO:0000256" key="6">
    <source>
        <dbReference type="ARBA" id="ARBA00022741"/>
    </source>
</evidence>
<evidence type="ECO:0000256" key="13">
    <source>
        <dbReference type="ARBA" id="ARBA00039545"/>
    </source>
</evidence>
<dbReference type="SUPFAM" id="SSF56801">
    <property type="entry name" value="Acetyl-CoA synthetase-like"/>
    <property type="match status" value="1"/>
</dbReference>
<feature type="domain" description="AMP-binding enzyme C-terminal" evidence="16">
    <location>
        <begin position="465"/>
        <end position="539"/>
    </location>
</feature>
<dbReference type="InterPro" id="IPR050237">
    <property type="entry name" value="ATP-dep_AMP-bd_enzyme"/>
</dbReference>
<dbReference type="PANTHER" id="PTHR43767:SF8">
    <property type="entry name" value="LONG-CHAIN-FATTY-ACID--COA LIGASE"/>
    <property type="match status" value="1"/>
</dbReference>
<dbReference type="Gene3D" id="2.30.38.10">
    <property type="entry name" value="Luciferase, Domain 3"/>
    <property type="match status" value="1"/>
</dbReference>
<dbReference type="PROSITE" id="PS00455">
    <property type="entry name" value="AMP_BINDING"/>
    <property type="match status" value="1"/>
</dbReference>
<dbReference type="InterPro" id="IPR000873">
    <property type="entry name" value="AMP-dep_synth/lig_dom"/>
</dbReference>
<evidence type="ECO:0000256" key="1">
    <source>
        <dbReference type="ARBA" id="ARBA00001946"/>
    </source>
</evidence>
<dbReference type="RefSeq" id="WP_193952303.1">
    <property type="nucleotide sequence ID" value="NZ_JADEYS010000004.1"/>
</dbReference>
<dbReference type="CDD" id="cd05936">
    <property type="entry name" value="FC-FACS_FadD_like"/>
    <property type="match status" value="1"/>
</dbReference>
<comment type="caution">
    <text evidence="17">The sequence shown here is derived from an EMBL/GenBank/DDBJ whole genome shotgun (WGS) entry which is preliminary data.</text>
</comment>
<reference evidence="17" key="1">
    <citation type="submission" date="2020-10" db="EMBL/GenBank/DDBJ databases">
        <title>Bacterium isolated from coastal waters sediment.</title>
        <authorList>
            <person name="Chen R.-J."/>
            <person name="Lu D.-C."/>
            <person name="Zhu K.-L."/>
            <person name="Du Z.-J."/>
        </authorList>
    </citation>
    <scope>NUCLEOTIDE SEQUENCE</scope>
    <source>
        <strain evidence="17">N1Y112</strain>
    </source>
</reference>
<protein>
    <recommendedName>
        <fullName evidence="13">Long-chain-fatty-acid--CoA ligase</fullName>
        <ecNumber evidence="12">6.2.1.3</ecNumber>
    </recommendedName>
    <alternativeName>
        <fullName evidence="14">Long-chain acyl-CoA synthetase</fullName>
    </alternativeName>
</protein>
<dbReference type="EMBL" id="JADEYS010000004">
    <property type="protein sequence ID" value="MBE9396749.1"/>
    <property type="molecule type" value="Genomic_DNA"/>
</dbReference>
<dbReference type="Gene3D" id="3.30.300.30">
    <property type="match status" value="1"/>
</dbReference>
<evidence type="ECO:0000256" key="5">
    <source>
        <dbReference type="ARBA" id="ARBA00022598"/>
    </source>
</evidence>
<evidence type="ECO:0000313" key="17">
    <source>
        <dbReference type="EMBL" id="MBE9396749.1"/>
    </source>
</evidence>
<accession>A0A8J7JYR3</accession>
<dbReference type="Gene3D" id="3.40.50.980">
    <property type="match status" value="2"/>
</dbReference>
<keyword evidence="18" id="KW-1185">Reference proteome</keyword>
<evidence type="ECO:0000256" key="7">
    <source>
        <dbReference type="ARBA" id="ARBA00022832"/>
    </source>
</evidence>